<sequence>MIVLVSFTKLHKIGDLEVPFKRKLLHLKDFVGVLWSVEELKSKLKEEEV</sequence>
<protein>
    <submittedName>
        <fullName evidence="1">Uncharacterized protein</fullName>
    </submittedName>
</protein>
<dbReference type="Proteomes" id="UP000016660">
    <property type="component" value="Unassembled WGS sequence"/>
</dbReference>
<organism evidence="1 2">
    <name type="scientific">Prevotella disiens JCM 6334 = ATCC 29426</name>
    <dbReference type="NCBI Taxonomy" id="1235811"/>
    <lineage>
        <taxon>Bacteria</taxon>
        <taxon>Pseudomonadati</taxon>
        <taxon>Bacteroidota</taxon>
        <taxon>Bacteroidia</taxon>
        <taxon>Bacteroidales</taxon>
        <taxon>Prevotellaceae</taxon>
        <taxon>Prevotella</taxon>
    </lineage>
</organism>
<comment type="caution">
    <text evidence="1">The sequence shown here is derived from an EMBL/GenBank/DDBJ whole genome shotgun (WGS) entry which is preliminary data.</text>
</comment>
<accession>A0ABN0NTU3</accession>
<reference evidence="1 2" key="1">
    <citation type="submission" date="2013-06" db="EMBL/GenBank/DDBJ databases">
        <authorList>
            <person name="Weinstock G."/>
            <person name="Sodergren E."/>
            <person name="Lobos E.A."/>
            <person name="Fulton L."/>
            <person name="Fulton R."/>
            <person name="Courtney L."/>
            <person name="Fronick C."/>
            <person name="O'Laughlin M."/>
            <person name="Godfrey J."/>
            <person name="Wilson R.M."/>
            <person name="Miner T."/>
            <person name="Farmer C."/>
            <person name="Delehaunty K."/>
            <person name="Cordes M."/>
            <person name="Minx P."/>
            <person name="Tomlinson C."/>
            <person name="Chen J."/>
            <person name="Wollam A."/>
            <person name="Pepin K.H."/>
            <person name="Bhonagiri V."/>
            <person name="Zhang X."/>
            <person name="Warren W."/>
            <person name="Mitreva M."/>
            <person name="Mardis E.R."/>
            <person name="Wilson R.K."/>
        </authorList>
    </citation>
    <scope>NUCLEOTIDE SEQUENCE [LARGE SCALE GENOMIC DNA]</scope>
    <source>
        <strain evidence="1 2">ATCC 29426</strain>
    </source>
</reference>
<proteinExistence type="predicted"/>
<evidence type="ECO:0000313" key="1">
    <source>
        <dbReference type="EMBL" id="ERJ78796.1"/>
    </source>
</evidence>
<keyword evidence="2" id="KW-1185">Reference proteome</keyword>
<gene>
    <name evidence="1" type="ORF">HMPREF0653_00799</name>
</gene>
<evidence type="ECO:0000313" key="2">
    <source>
        <dbReference type="Proteomes" id="UP000016660"/>
    </source>
</evidence>
<name>A0ABN0NTU3_9BACT</name>
<dbReference type="EMBL" id="AWUY01000065">
    <property type="protein sequence ID" value="ERJ78796.1"/>
    <property type="molecule type" value="Genomic_DNA"/>
</dbReference>